<organism evidence="2 3">
    <name type="scientific">Escherichia marmotae</name>
    <dbReference type="NCBI Taxonomy" id="1499973"/>
    <lineage>
        <taxon>Bacteria</taxon>
        <taxon>Pseudomonadati</taxon>
        <taxon>Pseudomonadota</taxon>
        <taxon>Gammaproteobacteria</taxon>
        <taxon>Enterobacterales</taxon>
        <taxon>Enterobacteriaceae</taxon>
        <taxon>Escherichia</taxon>
    </lineage>
</organism>
<dbReference type="EMBL" id="CP056159">
    <property type="protein sequence ID" value="QLV03393.1"/>
    <property type="molecule type" value="Genomic_DNA"/>
</dbReference>
<dbReference type="RefSeq" id="WP_171817705.1">
    <property type="nucleotide sequence ID" value="NZ_JAHCRW010000018.1"/>
</dbReference>
<name>A0A7H9KEQ3_9ESCH</name>
<keyword evidence="1" id="KW-0812">Transmembrane</keyword>
<reference evidence="2 3" key="1">
    <citation type="submission" date="2020-06" db="EMBL/GenBank/DDBJ databases">
        <title>REHAB project genomes.</title>
        <authorList>
            <person name="Shaw L.P."/>
        </authorList>
    </citation>
    <scope>NUCLEOTIDE SEQUENCE [LARGE SCALE GENOMIC DNA]</scope>
    <source>
        <strain evidence="2 3">RHBSTW-00814</strain>
    </source>
</reference>
<evidence type="ECO:0000313" key="3">
    <source>
        <dbReference type="Proteomes" id="UP000512115"/>
    </source>
</evidence>
<keyword evidence="1" id="KW-1133">Transmembrane helix</keyword>
<evidence type="ECO:0000256" key="1">
    <source>
        <dbReference type="SAM" id="Phobius"/>
    </source>
</evidence>
<proteinExistence type="predicted"/>
<evidence type="ECO:0000313" key="2">
    <source>
        <dbReference type="EMBL" id="QLV03393.1"/>
    </source>
</evidence>
<protein>
    <submittedName>
        <fullName evidence="2">Uncharacterized protein</fullName>
    </submittedName>
</protein>
<feature type="transmembrane region" description="Helical" evidence="1">
    <location>
        <begin position="61"/>
        <end position="83"/>
    </location>
</feature>
<feature type="transmembrane region" description="Helical" evidence="1">
    <location>
        <begin position="24"/>
        <end position="49"/>
    </location>
</feature>
<sequence length="103" mass="11764">MSAYFPEWHAVPITQFSYQMNNMIVVFSSMMYASTLHCAVTTIAEYFLYGAFATFHFPRHIPLTFSVAVADYFCYCLFIQPLAFPPNQPSLAQGDKALPRCMK</sequence>
<dbReference type="Proteomes" id="UP000512115">
    <property type="component" value="Chromosome"/>
</dbReference>
<accession>A0A7H9KEQ3</accession>
<keyword evidence="1" id="KW-0472">Membrane</keyword>
<gene>
    <name evidence="2" type="ORF">HV284_21240</name>
</gene>
<dbReference type="AlphaFoldDB" id="A0A7H9KEQ3"/>